<accession>A0A9X3B993</accession>
<dbReference type="SUPFAM" id="SSF53756">
    <property type="entry name" value="UDP-Glycosyltransferase/glycogen phosphorylase"/>
    <property type="match status" value="1"/>
</dbReference>
<gene>
    <name evidence="2" type="ORF">OCK74_17155</name>
</gene>
<evidence type="ECO:0000313" key="3">
    <source>
        <dbReference type="Proteomes" id="UP001155483"/>
    </source>
</evidence>
<proteinExistence type="predicted"/>
<dbReference type="PANTHER" id="PTHR12526">
    <property type="entry name" value="GLYCOSYLTRANSFERASE"/>
    <property type="match status" value="1"/>
</dbReference>
<keyword evidence="3" id="KW-1185">Reference proteome</keyword>
<dbReference type="EMBL" id="JAOTIF010000015">
    <property type="protein sequence ID" value="MCU7550851.1"/>
    <property type="molecule type" value="Genomic_DNA"/>
</dbReference>
<dbReference type="RefSeq" id="WP_279298288.1">
    <property type="nucleotide sequence ID" value="NZ_JAOTIF010000015.1"/>
</dbReference>
<sequence length="367" mass="42127">MKPPKKKILFLAQLPPPVHGASIMNNHVLNSSLIRSEFDIIPLPLQFANSIADISRIRFKKIWLMVIFCFRLVYTVIKFRPNVAYFTIAPVGGAFYRDAFFSFILRVLNVKRLYHLHGKGIQQEIADSAIKRMLYRLVFQKSNVIILARILQKDIESIYKGRPFVLPCGVPEDSYYNSVKASRTEPVILYLSNLVLHKGIDIFLECINLLHKKNYKFKAYIVGAPFDVSLEHVQQFIQKNELTTIAEVRGPLYGDEKKKILMESDILVFPSYYKNEAFPVTILEAMQAGIPIIASNNGGIQEMIDQGQTGFVAPIKDREAILEKVELLINDPELRASLGRKAKQKFHQFYTIEIFEQSLLRIFEEVT</sequence>
<evidence type="ECO:0000313" key="2">
    <source>
        <dbReference type="EMBL" id="MCU7550851.1"/>
    </source>
</evidence>
<protein>
    <submittedName>
        <fullName evidence="2">Glycosyltransferase family 4 protein</fullName>
    </submittedName>
</protein>
<comment type="caution">
    <text evidence="2">The sequence shown here is derived from an EMBL/GenBank/DDBJ whole genome shotgun (WGS) entry which is preliminary data.</text>
</comment>
<dbReference type="Gene3D" id="3.40.50.2000">
    <property type="entry name" value="Glycogen Phosphorylase B"/>
    <property type="match status" value="2"/>
</dbReference>
<dbReference type="AlphaFoldDB" id="A0A9X3B993"/>
<reference evidence="2" key="1">
    <citation type="submission" date="2022-09" db="EMBL/GenBank/DDBJ databases">
        <authorList>
            <person name="Yuan C."/>
            <person name="Ke Z."/>
        </authorList>
    </citation>
    <scope>NUCLEOTIDE SEQUENCE</scope>
    <source>
        <strain evidence="2">LB-8</strain>
    </source>
</reference>
<dbReference type="InterPro" id="IPR001296">
    <property type="entry name" value="Glyco_trans_1"/>
</dbReference>
<feature type="domain" description="Glycosyl transferase family 1" evidence="1">
    <location>
        <begin position="181"/>
        <end position="344"/>
    </location>
</feature>
<dbReference type="CDD" id="cd03801">
    <property type="entry name" value="GT4_PimA-like"/>
    <property type="match status" value="1"/>
</dbReference>
<reference evidence="2" key="2">
    <citation type="submission" date="2023-04" db="EMBL/GenBank/DDBJ databases">
        <title>Paracnuella aquatica gen. nov., sp. nov., a member of the family Chitinophagaceae isolated from a hot spring.</title>
        <authorList>
            <person name="Wang C."/>
        </authorList>
    </citation>
    <scope>NUCLEOTIDE SEQUENCE</scope>
    <source>
        <strain evidence="2">LB-8</strain>
    </source>
</reference>
<dbReference type="GO" id="GO:0016757">
    <property type="term" value="F:glycosyltransferase activity"/>
    <property type="evidence" value="ECO:0007669"/>
    <property type="project" value="InterPro"/>
</dbReference>
<dbReference type="Pfam" id="PF00534">
    <property type="entry name" value="Glycos_transf_1"/>
    <property type="match status" value="1"/>
</dbReference>
<organism evidence="2 3">
    <name type="scientific">Paraflavisolibacter caeni</name>
    <dbReference type="NCBI Taxonomy" id="2982496"/>
    <lineage>
        <taxon>Bacteria</taxon>
        <taxon>Pseudomonadati</taxon>
        <taxon>Bacteroidota</taxon>
        <taxon>Chitinophagia</taxon>
        <taxon>Chitinophagales</taxon>
        <taxon>Chitinophagaceae</taxon>
        <taxon>Paraflavisolibacter</taxon>
    </lineage>
</organism>
<evidence type="ECO:0000259" key="1">
    <source>
        <dbReference type="Pfam" id="PF00534"/>
    </source>
</evidence>
<dbReference type="Proteomes" id="UP001155483">
    <property type="component" value="Unassembled WGS sequence"/>
</dbReference>
<name>A0A9X3B993_9BACT</name>